<evidence type="ECO:0000313" key="3">
    <source>
        <dbReference type="EMBL" id="SEA15335.1"/>
    </source>
</evidence>
<proteinExistence type="predicted"/>
<keyword evidence="2" id="KW-0472">Membrane</keyword>
<evidence type="ECO:0000313" key="4">
    <source>
        <dbReference type="Proteomes" id="UP000199288"/>
    </source>
</evidence>
<dbReference type="RefSeq" id="WP_092563041.1">
    <property type="nucleotide sequence ID" value="NZ_FNQV01000005.1"/>
</dbReference>
<feature type="region of interest" description="Disordered" evidence="1">
    <location>
        <begin position="56"/>
        <end position="87"/>
    </location>
</feature>
<dbReference type="AlphaFoldDB" id="A0A1H3YUU8"/>
<dbReference type="EMBL" id="FNQV01000005">
    <property type="protein sequence ID" value="SEA15335.1"/>
    <property type="molecule type" value="Genomic_DNA"/>
</dbReference>
<name>A0A1H3YUU8_9ACTO</name>
<dbReference type="Proteomes" id="UP000199288">
    <property type="component" value="Unassembled WGS sequence"/>
</dbReference>
<reference evidence="4" key="1">
    <citation type="submission" date="2016-10" db="EMBL/GenBank/DDBJ databases">
        <authorList>
            <person name="Varghese N."/>
            <person name="Submissions S."/>
        </authorList>
    </citation>
    <scope>NUCLEOTIDE SEQUENCE [LARGE SCALE GENOMIC DNA]</scope>
    <source>
        <strain evidence="4">KPR-1</strain>
    </source>
</reference>
<keyword evidence="2" id="KW-1133">Transmembrane helix</keyword>
<gene>
    <name evidence="3" type="ORF">SAMN02910418_01005</name>
</gene>
<evidence type="ECO:0000256" key="2">
    <source>
        <dbReference type="SAM" id="Phobius"/>
    </source>
</evidence>
<keyword evidence="4" id="KW-1185">Reference proteome</keyword>
<feature type="transmembrane region" description="Helical" evidence="2">
    <location>
        <begin position="31"/>
        <end position="51"/>
    </location>
</feature>
<evidence type="ECO:0000256" key="1">
    <source>
        <dbReference type="SAM" id="MobiDB-lite"/>
    </source>
</evidence>
<organism evidence="3 4">
    <name type="scientific">Bowdeniella nasicola</name>
    <dbReference type="NCBI Taxonomy" id="208480"/>
    <lineage>
        <taxon>Bacteria</taxon>
        <taxon>Bacillati</taxon>
        <taxon>Actinomycetota</taxon>
        <taxon>Actinomycetes</taxon>
        <taxon>Actinomycetales</taxon>
        <taxon>Actinomycetaceae</taxon>
        <taxon>Bowdeniella</taxon>
    </lineage>
</organism>
<sequence>MRTSTLTWASALLAVAGLAIARGLGADIDVRTAIIALLFALAAALALGALIPAAPSPTRETGGTEDDAAADLSAATFPAPPDSGRMT</sequence>
<accession>A0A1H3YUU8</accession>
<protein>
    <submittedName>
        <fullName evidence="3">Uncharacterized protein</fullName>
    </submittedName>
</protein>
<keyword evidence="2" id="KW-0812">Transmembrane</keyword>